<dbReference type="GeneTree" id="ENSGT00940000154725"/>
<dbReference type="GO" id="GO:0003836">
    <property type="term" value="F:beta-galactoside (CMP) alpha-2,3-sialyltransferase activity"/>
    <property type="evidence" value="ECO:0007669"/>
    <property type="project" value="UniProtKB-EC"/>
</dbReference>
<evidence type="ECO:0000256" key="39">
    <source>
        <dbReference type="PIRSR" id="PIRSR005557-2"/>
    </source>
</evidence>
<feature type="binding site" evidence="38">
    <location>
        <position position="205"/>
    </location>
    <ligand>
        <name>substrate</name>
    </ligand>
</feature>
<dbReference type="CDD" id="cd23966">
    <property type="entry name" value="GT29_ST3GAL1_2"/>
    <property type="match status" value="1"/>
</dbReference>
<feature type="binding site" evidence="38">
    <location>
        <position position="80"/>
    </location>
    <ligand>
        <name>substrate</name>
    </ligand>
</feature>
<dbReference type="GO" id="GO:0097503">
    <property type="term" value="P:sialylation"/>
    <property type="evidence" value="ECO:0007669"/>
    <property type="project" value="TreeGrafter"/>
</dbReference>
<dbReference type="Pfam" id="PF00777">
    <property type="entry name" value="Glyco_transf_29"/>
    <property type="match status" value="1"/>
</dbReference>
<evidence type="ECO:0000256" key="33">
    <source>
        <dbReference type="ARBA" id="ARBA00062545"/>
    </source>
</evidence>
<dbReference type="EC" id="2.4.3.2" evidence="18"/>
<evidence type="ECO:0000256" key="11">
    <source>
        <dbReference type="ARBA" id="ARBA00022989"/>
    </source>
</evidence>
<evidence type="ECO:0000256" key="12">
    <source>
        <dbReference type="ARBA" id="ARBA00023034"/>
    </source>
</evidence>
<accession>A0A8C4H0G7</accession>
<evidence type="ECO:0000256" key="10">
    <source>
        <dbReference type="ARBA" id="ARBA00022968"/>
    </source>
</evidence>
<evidence type="ECO:0000256" key="19">
    <source>
        <dbReference type="ARBA" id="ARBA00039107"/>
    </source>
</evidence>
<feature type="binding site" evidence="38">
    <location>
        <position position="289"/>
    </location>
    <ligand>
        <name>substrate</name>
    </ligand>
</feature>
<dbReference type="PIRSF" id="PIRSF005557">
    <property type="entry name" value="Sialyl_trans"/>
    <property type="match status" value="1"/>
</dbReference>
<evidence type="ECO:0000256" key="25">
    <source>
        <dbReference type="ARBA" id="ARBA00042682"/>
    </source>
</evidence>
<comment type="catalytic activity">
    <reaction evidence="28">
        <text>a ganglioside GA1 (d18:1(4E)) + CMP-N-acetyl-beta-neuraminate = a ganglioside GM1b (d18:1(4E)) + CMP + H(+)</text>
        <dbReference type="Rhea" id="RHEA:47560"/>
        <dbReference type="ChEBI" id="CHEBI:15378"/>
        <dbReference type="ChEBI" id="CHEBI:27938"/>
        <dbReference type="ChEBI" id="CHEBI:57812"/>
        <dbReference type="ChEBI" id="CHEBI:60377"/>
        <dbReference type="ChEBI" id="CHEBI:78568"/>
    </reaction>
    <physiologicalReaction direction="left-to-right" evidence="28">
        <dbReference type="Rhea" id="RHEA:47561"/>
    </physiologicalReaction>
</comment>
<evidence type="ECO:0000256" key="38">
    <source>
        <dbReference type="PIRSR" id="PIRSR005557-1"/>
    </source>
</evidence>
<comment type="subcellular location">
    <subcellularLocation>
        <location evidence="1">Golgi apparatus</location>
        <location evidence="1">Golgi stack membrane</location>
        <topology evidence="1">Single-pass type II membrane protein</topology>
    </subcellularLocation>
    <subcellularLocation>
        <location evidence="2">Secreted</location>
    </subcellularLocation>
</comment>
<dbReference type="AlphaFoldDB" id="A0A8C4H0G7"/>
<feature type="binding site" evidence="38">
    <location>
        <position position="241"/>
    </location>
    <ligand>
        <name>substrate</name>
    </ligand>
</feature>
<evidence type="ECO:0000256" key="24">
    <source>
        <dbReference type="ARBA" id="ARBA00042448"/>
    </source>
</evidence>
<keyword evidence="14" id="KW-0472">Membrane</keyword>
<proteinExistence type="inferred from homology"/>
<dbReference type="GO" id="GO:0032580">
    <property type="term" value="C:Golgi cisterna membrane"/>
    <property type="evidence" value="ECO:0007669"/>
    <property type="project" value="UniProtKB-SubCell"/>
</dbReference>
<keyword evidence="11" id="KW-1133">Transmembrane helix</keyword>
<evidence type="ECO:0000256" key="9">
    <source>
        <dbReference type="ARBA" id="ARBA00022692"/>
    </source>
</evidence>
<sequence length="313" mass="35833">MKSKAKVLIFLLCITGIGVFLKGHVSGYLLQFQDRKPCACDTCLVEDEWLLQRANKSAEPFLSAKHNLSEYAFNWWKCLQAERRSYSFYKQTVDKLFQTFPSSPDFIERSPDRSRTCAVVGNSGNLNGSHYGRLIDFHDVIIRMNSGRTKGYEADVGSRTTHHIMYPESAMDLDTTTHLVLFPFKIQDLEWLMKATTTGFSGTSYVPVKSKIKANKDLVMVLNPAFMWYVHDIWLEKKGRYPSTGFMALVLALHICDEVDVFGYGADKDGNWSHYWEKLQNKKLKTGVHPGSHEYGIIQKLAEQKKLKFYTGL</sequence>
<evidence type="ECO:0000256" key="31">
    <source>
        <dbReference type="ARBA" id="ARBA00047509"/>
    </source>
</evidence>
<evidence type="ECO:0000313" key="41">
    <source>
        <dbReference type="Proteomes" id="UP000694389"/>
    </source>
</evidence>
<dbReference type="GeneID" id="127358233"/>
<feature type="binding site" evidence="38">
    <location>
        <position position="145"/>
    </location>
    <ligand>
        <name>substrate</name>
    </ligand>
</feature>
<gene>
    <name evidence="40" type="primary">LOC127358233</name>
</gene>
<feature type="binding site" evidence="38">
    <location>
        <position position="122"/>
    </location>
    <ligand>
        <name>substrate</name>
    </ligand>
</feature>
<comment type="similarity">
    <text evidence="5">Belongs to the glycosyltransferase 29 family.</text>
</comment>
<dbReference type="Gene3D" id="3.90.1480.20">
    <property type="entry name" value="Glycosyl transferase family 29"/>
    <property type="match status" value="1"/>
</dbReference>
<reference evidence="40" key="2">
    <citation type="submission" date="2025-09" db="UniProtKB">
        <authorList>
            <consortium name="Ensembl"/>
        </authorList>
    </citation>
    <scope>IDENTIFICATION</scope>
</reference>
<evidence type="ECO:0000256" key="21">
    <source>
        <dbReference type="ARBA" id="ARBA00041507"/>
    </source>
</evidence>
<dbReference type="OMA" id="WKVSSHQ"/>
<evidence type="ECO:0000256" key="17">
    <source>
        <dbReference type="ARBA" id="ARBA00036292"/>
    </source>
</evidence>
<evidence type="ECO:0000256" key="32">
    <source>
        <dbReference type="ARBA" id="ARBA00052027"/>
    </source>
</evidence>
<evidence type="ECO:0000256" key="5">
    <source>
        <dbReference type="ARBA" id="ARBA00006003"/>
    </source>
</evidence>
<protein>
    <recommendedName>
        <fullName evidence="20">CMP-N-acetylneuraminate-beta-galactosamide-alpha-2,3-sialyltransferase 1</fullName>
        <ecNumber evidence="18">2.4.3.2</ecNumber>
        <ecNumber evidence="19">2.4.3.4</ecNumber>
    </recommendedName>
    <alternativeName>
        <fullName evidence="34">CMP-N-acetylneuraminate-beta-galactosamide-alpha-2,3-sialyltransferase 2</fullName>
    </alternativeName>
    <alternativeName>
        <fullName evidence="27">Gal-NAc6S</fullName>
    </alternativeName>
    <alternativeName>
        <fullName evidence="24">Gal-beta-1,3-GalNAc-alpha-2,3-sialyltransferase</fullName>
    </alternativeName>
    <alternativeName>
        <fullName evidence="26">Monosialoganglioside sialyltransferase</fullName>
    </alternativeName>
    <alternativeName>
        <fullName evidence="22">ST3Gal I</fullName>
    </alternativeName>
    <alternativeName>
        <fullName evidence="35">ST3Gal II</fullName>
    </alternativeName>
    <alternativeName>
        <fullName evidence="23">ST3GalA.1</fullName>
    </alternativeName>
    <alternativeName>
        <fullName evidence="36">ST3GalA.2</fullName>
    </alternativeName>
    <alternativeName>
        <fullName evidence="21">ST3O</fullName>
    </alternativeName>
    <alternativeName>
        <fullName evidence="25">Sialyltransferase 4A</fullName>
    </alternativeName>
    <alternativeName>
        <fullName evidence="37">Sialyltransferase 4B</fullName>
    </alternativeName>
</protein>
<comment type="pathway">
    <text evidence="4">Glycolipid biosynthesis.</text>
</comment>
<dbReference type="Ensembl" id="ENSDLAT00005037529.2">
    <property type="protein sequence ID" value="ENSDLAP00005035186.2"/>
    <property type="gene ID" value="ENSDLAG00005021375.2"/>
</dbReference>
<keyword evidence="8" id="KW-0808">Transferase</keyword>
<dbReference type="GO" id="GO:0005576">
    <property type="term" value="C:extracellular region"/>
    <property type="evidence" value="ECO:0007669"/>
    <property type="project" value="UniProtKB-SubCell"/>
</dbReference>
<dbReference type="InterPro" id="IPR012163">
    <property type="entry name" value="Sialyl_trans"/>
</dbReference>
<evidence type="ECO:0000256" key="15">
    <source>
        <dbReference type="ARBA" id="ARBA00023157"/>
    </source>
</evidence>
<evidence type="ECO:0000256" key="13">
    <source>
        <dbReference type="ARBA" id="ARBA00023098"/>
    </source>
</evidence>
<dbReference type="InterPro" id="IPR051757">
    <property type="entry name" value="Beta-gal_alpha2-3_sialyltrans"/>
</dbReference>
<keyword evidence="12" id="KW-0333">Golgi apparatus</keyword>
<evidence type="ECO:0000256" key="23">
    <source>
        <dbReference type="ARBA" id="ARBA00042022"/>
    </source>
</evidence>
<comment type="catalytic activity">
    <reaction evidence="17">
        <text>a beta-D-galactosyl-(1-&gt;3)-N-acetyl-alpha-D-galactosaminyl derivative + CMP-N-acetyl-beta-neuraminate = an N-acetyl-alpha-neuraminyl-(2-&gt;3)-beta-D-galactosyl-(1-&gt;3)-N-acetyl-alpha-D-galactosaminyl derivative + CMP + H(+)</text>
        <dbReference type="Rhea" id="RHEA:21616"/>
        <dbReference type="ChEBI" id="CHEBI:15378"/>
        <dbReference type="ChEBI" id="CHEBI:57812"/>
        <dbReference type="ChEBI" id="CHEBI:60377"/>
        <dbReference type="ChEBI" id="CHEBI:133470"/>
        <dbReference type="ChEBI" id="CHEBI:139596"/>
        <dbReference type="EC" id="2.4.3.4"/>
    </reaction>
    <physiologicalReaction direction="left-to-right" evidence="17">
        <dbReference type="Rhea" id="RHEA:21617"/>
    </physiologicalReaction>
</comment>
<evidence type="ECO:0000256" key="14">
    <source>
        <dbReference type="ARBA" id="ARBA00023136"/>
    </source>
</evidence>
<keyword evidence="10" id="KW-0735">Signal-anchor</keyword>
<organism evidence="40 41">
    <name type="scientific">Dicentrarchus labrax</name>
    <name type="common">European seabass</name>
    <name type="synonym">Morone labrax</name>
    <dbReference type="NCBI Taxonomy" id="13489"/>
    <lineage>
        <taxon>Eukaryota</taxon>
        <taxon>Metazoa</taxon>
        <taxon>Chordata</taxon>
        <taxon>Craniata</taxon>
        <taxon>Vertebrata</taxon>
        <taxon>Euteleostomi</taxon>
        <taxon>Actinopterygii</taxon>
        <taxon>Neopterygii</taxon>
        <taxon>Teleostei</taxon>
        <taxon>Neoteleostei</taxon>
        <taxon>Acanthomorphata</taxon>
        <taxon>Eupercaria</taxon>
        <taxon>Moronidae</taxon>
        <taxon>Dicentrarchus</taxon>
    </lineage>
</organism>
<evidence type="ECO:0000256" key="2">
    <source>
        <dbReference type="ARBA" id="ARBA00004613"/>
    </source>
</evidence>
<feature type="binding site" evidence="38">
    <location>
        <position position="245"/>
    </location>
    <ligand>
        <name>substrate</name>
    </ligand>
</feature>
<evidence type="ECO:0000256" key="18">
    <source>
        <dbReference type="ARBA" id="ARBA00039106"/>
    </source>
</evidence>
<keyword evidence="15" id="KW-1015">Disulfide bond</keyword>
<keyword evidence="41" id="KW-1185">Reference proteome</keyword>
<keyword evidence="13" id="KW-0443">Lipid metabolism</keyword>
<feature type="disulfide bond" evidence="39">
    <location>
        <begin position="117"/>
        <end position="256"/>
    </location>
</feature>
<keyword evidence="9" id="KW-0812">Transmembrane</keyword>
<dbReference type="InterPro" id="IPR038578">
    <property type="entry name" value="GT29-like_sf"/>
</dbReference>
<evidence type="ECO:0000256" key="28">
    <source>
        <dbReference type="ARBA" id="ARBA00043673"/>
    </source>
</evidence>
<comment type="subunit">
    <text evidence="33">Homodimer; disulfide-linked. Homodimer formation occurs in the endoplasmic reticulum.</text>
</comment>
<evidence type="ECO:0000256" key="7">
    <source>
        <dbReference type="ARBA" id="ARBA00022676"/>
    </source>
</evidence>
<dbReference type="GO" id="GO:0006629">
    <property type="term" value="P:lipid metabolic process"/>
    <property type="evidence" value="ECO:0007669"/>
    <property type="project" value="UniProtKB-KW"/>
</dbReference>
<comment type="catalytic activity">
    <reaction evidence="29">
        <text>a ganglioside GM1 (d18:1(4E)) + CMP-N-acetyl-beta-neuraminate = a ganglioside GD1a (d18:1(4E)) + CMP + H(+)</text>
        <dbReference type="Rhea" id="RHEA:18021"/>
        <dbReference type="ChEBI" id="CHEBI:15378"/>
        <dbReference type="ChEBI" id="CHEBI:57812"/>
        <dbReference type="ChEBI" id="CHEBI:60377"/>
        <dbReference type="ChEBI" id="CHEBI:77709"/>
        <dbReference type="ChEBI" id="CHEBI:78445"/>
        <dbReference type="EC" id="2.4.3.2"/>
    </reaction>
    <physiologicalReaction direction="left-to-right" evidence="29">
        <dbReference type="Rhea" id="RHEA:18022"/>
    </physiologicalReaction>
</comment>
<evidence type="ECO:0000256" key="26">
    <source>
        <dbReference type="ARBA" id="ARBA00042990"/>
    </source>
</evidence>
<dbReference type="RefSeq" id="XP_051247160.1">
    <property type="nucleotide sequence ID" value="XM_051391200.1"/>
</dbReference>
<comment type="catalytic activity">
    <reaction evidence="30">
        <text>a ganglioside GA1 + CMP-N-acetyl-beta-neuraminate = a ganglioside GM1b + CMP + H(+)</text>
        <dbReference type="Rhea" id="RHEA:48244"/>
        <dbReference type="ChEBI" id="CHEBI:15378"/>
        <dbReference type="ChEBI" id="CHEBI:57812"/>
        <dbReference type="ChEBI" id="CHEBI:60377"/>
        <dbReference type="ChEBI" id="CHEBI:88069"/>
        <dbReference type="ChEBI" id="CHEBI:90151"/>
    </reaction>
    <physiologicalReaction direction="left-to-right" evidence="30">
        <dbReference type="Rhea" id="RHEA:48245"/>
    </physiologicalReaction>
</comment>
<comment type="catalytic activity">
    <reaction evidence="31">
        <text>ganglioside GM1 (d18:1(4E)/18:0) + CMP-N-acetyl-beta-neuraminate = ganglioside GD1a (18:1(4E)/18:0) + CMP + H(+)</text>
        <dbReference type="Rhea" id="RHEA:48248"/>
        <dbReference type="ChEBI" id="CHEBI:15378"/>
        <dbReference type="ChEBI" id="CHEBI:57812"/>
        <dbReference type="ChEBI" id="CHEBI:60377"/>
        <dbReference type="ChEBI" id="CHEBI:73110"/>
        <dbReference type="ChEBI" id="CHEBI:90153"/>
    </reaction>
    <physiologicalReaction direction="left-to-right" evidence="31">
        <dbReference type="Rhea" id="RHEA:48249"/>
    </physiologicalReaction>
</comment>
<evidence type="ECO:0000256" key="22">
    <source>
        <dbReference type="ARBA" id="ARBA00041997"/>
    </source>
</evidence>
<evidence type="ECO:0000313" key="40">
    <source>
        <dbReference type="Ensembl" id="ENSDLAP00005035186.2"/>
    </source>
</evidence>
<evidence type="ECO:0000256" key="34">
    <source>
        <dbReference type="ARBA" id="ARBA00072809"/>
    </source>
</evidence>
<evidence type="ECO:0000256" key="4">
    <source>
        <dbReference type="ARBA" id="ARBA00004934"/>
    </source>
</evidence>
<evidence type="ECO:0000256" key="37">
    <source>
        <dbReference type="ARBA" id="ARBA00082805"/>
    </source>
</evidence>
<reference evidence="40" key="1">
    <citation type="submission" date="2025-08" db="UniProtKB">
        <authorList>
            <consortium name="Ensembl"/>
        </authorList>
    </citation>
    <scope>IDENTIFICATION</scope>
</reference>
<keyword evidence="16" id="KW-0325">Glycoprotein</keyword>
<comment type="pathway">
    <text evidence="3">Protein modification; protein glycosylation.</text>
</comment>
<evidence type="ECO:0000256" key="20">
    <source>
        <dbReference type="ARBA" id="ARBA00040101"/>
    </source>
</evidence>
<dbReference type="FunFam" id="3.90.1480.20:FF:000002">
    <property type="entry name" value="CMP-N-acetylneuraminate-beta-galactosamide- alpha-2,3-sialyltransferase 2"/>
    <property type="match status" value="1"/>
</dbReference>
<evidence type="ECO:0000256" key="16">
    <source>
        <dbReference type="ARBA" id="ARBA00023180"/>
    </source>
</evidence>
<evidence type="ECO:0000256" key="30">
    <source>
        <dbReference type="ARBA" id="ARBA00043816"/>
    </source>
</evidence>
<feature type="binding site" evidence="38">
    <location>
        <position position="274"/>
    </location>
    <ligand>
        <name>substrate</name>
    </ligand>
</feature>
<dbReference type="Proteomes" id="UP000694389">
    <property type="component" value="Unassembled WGS sequence"/>
</dbReference>
<dbReference type="PANTHER" id="PTHR46032">
    <property type="entry name" value="ALPHA-2,3-SIALYLTRANSFERASE ST3GAL I ISOFORM X1"/>
    <property type="match status" value="1"/>
</dbReference>
<evidence type="ECO:0000256" key="3">
    <source>
        <dbReference type="ARBA" id="ARBA00004922"/>
    </source>
</evidence>
<keyword evidence="6" id="KW-0964">Secreted</keyword>
<dbReference type="OrthoDB" id="10264956at2759"/>
<evidence type="ECO:0000256" key="1">
    <source>
        <dbReference type="ARBA" id="ARBA00004447"/>
    </source>
</evidence>
<evidence type="ECO:0000256" key="8">
    <source>
        <dbReference type="ARBA" id="ARBA00022679"/>
    </source>
</evidence>
<dbReference type="GO" id="GO:0047288">
    <property type="term" value="F:beta-D-galactosyl-(1-&gt;3)-N-acetyl-beta-D-galactosaminide alpha-2,3- sialyltransferase"/>
    <property type="evidence" value="ECO:0007669"/>
    <property type="project" value="UniProtKB-EC"/>
</dbReference>
<dbReference type="InterPro" id="IPR001675">
    <property type="entry name" value="Glyco_trans_29"/>
</dbReference>
<evidence type="ECO:0000256" key="35">
    <source>
        <dbReference type="ARBA" id="ARBA00081228"/>
    </source>
</evidence>
<evidence type="ECO:0000256" key="27">
    <source>
        <dbReference type="ARBA" id="ARBA00042991"/>
    </source>
</evidence>
<evidence type="ECO:0000256" key="36">
    <source>
        <dbReference type="ARBA" id="ARBA00081332"/>
    </source>
</evidence>
<name>A0A8C4H0G7_DICLA</name>
<feature type="binding site" evidence="38">
    <location>
        <position position="265"/>
    </location>
    <ligand>
        <name>substrate</name>
    </ligand>
</feature>
<comment type="catalytic activity">
    <reaction evidence="32">
        <text>a globoside GalGb4Cer + CMP-N-acetyl-beta-neuraminate = a globoside MSGG + CMP + H(+)</text>
        <dbReference type="Rhea" id="RHEA:65372"/>
        <dbReference type="ChEBI" id="CHEBI:15378"/>
        <dbReference type="ChEBI" id="CHEBI:57812"/>
        <dbReference type="ChEBI" id="CHEBI:60377"/>
        <dbReference type="ChEBI" id="CHEBI:140623"/>
        <dbReference type="ChEBI" id="CHEBI:140691"/>
    </reaction>
    <physiologicalReaction direction="left-to-right" evidence="32">
        <dbReference type="Rhea" id="RHEA:65373"/>
    </physiologicalReaction>
</comment>
<keyword evidence="7" id="KW-0328">Glycosyltransferase</keyword>
<evidence type="ECO:0000256" key="29">
    <source>
        <dbReference type="ARBA" id="ARBA00043773"/>
    </source>
</evidence>
<dbReference type="PANTHER" id="PTHR46032:SF6">
    <property type="entry name" value="CMP-N-ACETYLNEURAMINATE-BETA-GALACTOSAMIDE-ALPHA-2,3-SIALYLTRANSFERASE 1"/>
    <property type="match status" value="1"/>
</dbReference>
<dbReference type="EC" id="2.4.3.4" evidence="19"/>
<evidence type="ECO:0000256" key="6">
    <source>
        <dbReference type="ARBA" id="ARBA00022525"/>
    </source>
</evidence>